<gene>
    <name evidence="2" type="ORF">ACJ72_00108</name>
</gene>
<feature type="region of interest" description="Disordered" evidence="1">
    <location>
        <begin position="1"/>
        <end position="65"/>
    </location>
</feature>
<sequence>MNNDSFVDLTISSPPLSADRRVPSMYVHRARSQRSLETSEGAQSPKRRRVDTSSTAGPSSHPARLHRQISILGNDPNIESIDLTEVNDRVSLAKALSKQREDATKAQNNTAAGVGGRSTLTAYKCPAIFSVINVSSKRFDLAKKEVFMMDMVRRLVADALSVVKPSRESIRMDQNGTLFLCS</sequence>
<accession>A0A1B7P965</accession>
<name>A0A1B7P965_9EURO</name>
<dbReference type="AlphaFoldDB" id="A0A1B7P965"/>
<comment type="caution">
    <text evidence="2">The sequence shown here is derived from an EMBL/GenBank/DDBJ whole genome shotgun (WGS) entry which is preliminary data.</text>
</comment>
<dbReference type="OrthoDB" id="6270329at2759"/>
<evidence type="ECO:0000313" key="2">
    <source>
        <dbReference type="EMBL" id="OAX85519.1"/>
    </source>
</evidence>
<protein>
    <submittedName>
        <fullName evidence="2">Uncharacterized protein</fullName>
    </submittedName>
</protein>
<organism evidence="2 3">
    <name type="scientific">Emergomyces africanus</name>
    <dbReference type="NCBI Taxonomy" id="1955775"/>
    <lineage>
        <taxon>Eukaryota</taxon>
        <taxon>Fungi</taxon>
        <taxon>Dikarya</taxon>
        <taxon>Ascomycota</taxon>
        <taxon>Pezizomycotina</taxon>
        <taxon>Eurotiomycetes</taxon>
        <taxon>Eurotiomycetidae</taxon>
        <taxon>Onygenales</taxon>
        <taxon>Ajellomycetaceae</taxon>
        <taxon>Emergomyces</taxon>
    </lineage>
</organism>
<dbReference type="EMBL" id="LGUA01000005">
    <property type="protein sequence ID" value="OAX85519.1"/>
    <property type="molecule type" value="Genomic_DNA"/>
</dbReference>
<dbReference type="Proteomes" id="UP000091918">
    <property type="component" value="Unassembled WGS sequence"/>
</dbReference>
<feature type="compositionally biased region" description="Polar residues" evidence="1">
    <location>
        <begin position="1"/>
        <end position="15"/>
    </location>
</feature>
<keyword evidence="3" id="KW-1185">Reference proteome</keyword>
<proteinExistence type="predicted"/>
<dbReference type="STRING" id="1658172.A0A1B7P965"/>
<evidence type="ECO:0000256" key="1">
    <source>
        <dbReference type="SAM" id="MobiDB-lite"/>
    </source>
</evidence>
<feature type="compositionally biased region" description="Polar residues" evidence="1">
    <location>
        <begin position="33"/>
        <end position="42"/>
    </location>
</feature>
<reference evidence="2 3" key="1">
    <citation type="submission" date="2015-07" db="EMBL/GenBank/DDBJ databases">
        <title>Emmonsia species relationships and genome sequence.</title>
        <authorList>
            <person name="Cuomo C.A."/>
            <person name="Schwartz I.S."/>
            <person name="Kenyon C."/>
            <person name="de Hoog G.S."/>
            <person name="Govender N.P."/>
            <person name="Botha A."/>
            <person name="Moreno L."/>
            <person name="de Vries M."/>
            <person name="Munoz J.F."/>
            <person name="Stielow J.B."/>
        </authorList>
    </citation>
    <scope>NUCLEOTIDE SEQUENCE [LARGE SCALE GENOMIC DNA]</scope>
    <source>
        <strain evidence="2 3">CBS 136260</strain>
    </source>
</reference>
<evidence type="ECO:0000313" key="3">
    <source>
        <dbReference type="Proteomes" id="UP000091918"/>
    </source>
</evidence>